<evidence type="ECO:0000259" key="5">
    <source>
        <dbReference type="PROSITE" id="PS51296"/>
    </source>
</evidence>
<evidence type="ECO:0000256" key="1">
    <source>
        <dbReference type="ARBA" id="ARBA00022714"/>
    </source>
</evidence>
<keyword evidence="3" id="KW-0408">Iron</keyword>
<dbReference type="SUPFAM" id="SSF50022">
    <property type="entry name" value="ISP domain"/>
    <property type="match status" value="1"/>
</dbReference>
<dbReference type="PROSITE" id="PS51296">
    <property type="entry name" value="RIESKE"/>
    <property type="match status" value="1"/>
</dbReference>
<accession>A0ABX1PDC0</accession>
<keyword evidence="2" id="KW-0479">Metal-binding</keyword>
<evidence type="ECO:0000256" key="4">
    <source>
        <dbReference type="ARBA" id="ARBA00023014"/>
    </source>
</evidence>
<dbReference type="Proteomes" id="UP000718564">
    <property type="component" value="Unassembled WGS sequence"/>
</dbReference>
<sequence>MFLQKWWPIAESKSIRKKPVGLRRLDEDLVLWRNNNGQIVCQSSQCAH</sequence>
<dbReference type="EMBL" id="QMEB01000265">
    <property type="protein sequence ID" value="NMG22482.1"/>
    <property type="molecule type" value="Genomic_DNA"/>
</dbReference>
<comment type="caution">
    <text evidence="6">The sequence shown here is derived from an EMBL/GenBank/DDBJ whole genome shotgun (WGS) entry which is preliminary data.</text>
</comment>
<keyword evidence="4" id="KW-0411">Iron-sulfur</keyword>
<dbReference type="Gene3D" id="2.102.10.10">
    <property type="entry name" value="Rieske [2Fe-2S] iron-sulphur domain"/>
    <property type="match status" value="1"/>
</dbReference>
<evidence type="ECO:0000256" key="2">
    <source>
        <dbReference type="ARBA" id="ARBA00022723"/>
    </source>
</evidence>
<dbReference type="InterPro" id="IPR017941">
    <property type="entry name" value="Rieske_2Fe-2S"/>
</dbReference>
<evidence type="ECO:0000313" key="6">
    <source>
        <dbReference type="EMBL" id="NMG22482.1"/>
    </source>
</evidence>
<name>A0ABX1PDC0_9CYAN</name>
<gene>
    <name evidence="6" type="ORF">DP116_24745</name>
</gene>
<evidence type="ECO:0000313" key="7">
    <source>
        <dbReference type="Proteomes" id="UP000718564"/>
    </source>
</evidence>
<organism evidence="6 7">
    <name type="scientific">Brasilonema bromeliae SPC951</name>
    <dbReference type="NCBI Taxonomy" id="385972"/>
    <lineage>
        <taxon>Bacteria</taxon>
        <taxon>Bacillati</taxon>
        <taxon>Cyanobacteriota</taxon>
        <taxon>Cyanophyceae</taxon>
        <taxon>Nostocales</taxon>
        <taxon>Scytonemataceae</taxon>
        <taxon>Brasilonema</taxon>
        <taxon>Bromeliae group (in: Brasilonema)</taxon>
    </lineage>
</organism>
<evidence type="ECO:0000256" key="3">
    <source>
        <dbReference type="ARBA" id="ARBA00023004"/>
    </source>
</evidence>
<keyword evidence="1" id="KW-0001">2Fe-2S</keyword>
<reference evidence="6 7" key="1">
    <citation type="submission" date="2018-06" db="EMBL/GenBank/DDBJ databases">
        <title>Comparative genomics of Brasilonema spp. strains.</title>
        <authorList>
            <person name="Alvarenga D.O."/>
            <person name="Fiore M.F."/>
            <person name="Varani A.M."/>
        </authorList>
    </citation>
    <scope>NUCLEOTIDE SEQUENCE [LARGE SCALE GENOMIC DNA]</scope>
    <source>
        <strain evidence="6 7">SPC951</strain>
    </source>
</reference>
<dbReference type="InterPro" id="IPR036922">
    <property type="entry name" value="Rieske_2Fe-2S_sf"/>
</dbReference>
<proteinExistence type="predicted"/>
<keyword evidence="7" id="KW-1185">Reference proteome</keyword>
<protein>
    <recommendedName>
        <fullName evidence="5">Rieske domain-containing protein</fullName>
    </recommendedName>
</protein>
<dbReference type="Pfam" id="PF00355">
    <property type="entry name" value="Rieske"/>
    <property type="match status" value="1"/>
</dbReference>
<feature type="domain" description="Rieske" evidence="5">
    <location>
        <begin position="6"/>
        <end position="48"/>
    </location>
</feature>